<gene>
    <name evidence="1" type="ORF">Tsubulata_014565</name>
</gene>
<proteinExistence type="predicted"/>
<evidence type="ECO:0000313" key="1">
    <source>
        <dbReference type="EMBL" id="KAJ4831249.1"/>
    </source>
</evidence>
<dbReference type="InterPro" id="IPR012341">
    <property type="entry name" value="6hp_glycosidase-like_sf"/>
</dbReference>
<dbReference type="Proteomes" id="UP001141552">
    <property type="component" value="Unassembled WGS sequence"/>
</dbReference>
<name>A0A9Q0FI96_9ROSI</name>
<dbReference type="Gene3D" id="1.50.10.10">
    <property type="match status" value="1"/>
</dbReference>
<reference evidence="1" key="1">
    <citation type="submission" date="2022-02" db="EMBL/GenBank/DDBJ databases">
        <authorList>
            <person name="Henning P.M."/>
            <person name="McCubbin A.G."/>
            <person name="Shore J.S."/>
        </authorList>
    </citation>
    <scope>NUCLEOTIDE SEQUENCE</scope>
    <source>
        <strain evidence="1">F60SS</strain>
        <tissue evidence="1">Leaves</tissue>
    </source>
</reference>
<comment type="caution">
    <text evidence="1">The sequence shown here is derived from an EMBL/GenBank/DDBJ whole genome shotgun (WGS) entry which is preliminary data.</text>
</comment>
<evidence type="ECO:0000313" key="2">
    <source>
        <dbReference type="Proteomes" id="UP001141552"/>
    </source>
</evidence>
<accession>A0A9Q0FI96</accession>
<sequence length="83" mass="9434">MHPILGIAEEPGKLTPATRKTWRKDSALRDGLDFGSGTRTLEWIWLVATMMLVTKVKFSFPMIFTATMLAWRVLEFGDSTEET</sequence>
<organism evidence="1 2">
    <name type="scientific">Turnera subulata</name>
    <dbReference type="NCBI Taxonomy" id="218843"/>
    <lineage>
        <taxon>Eukaryota</taxon>
        <taxon>Viridiplantae</taxon>
        <taxon>Streptophyta</taxon>
        <taxon>Embryophyta</taxon>
        <taxon>Tracheophyta</taxon>
        <taxon>Spermatophyta</taxon>
        <taxon>Magnoliopsida</taxon>
        <taxon>eudicotyledons</taxon>
        <taxon>Gunneridae</taxon>
        <taxon>Pentapetalae</taxon>
        <taxon>rosids</taxon>
        <taxon>fabids</taxon>
        <taxon>Malpighiales</taxon>
        <taxon>Passifloraceae</taxon>
        <taxon>Turnera</taxon>
    </lineage>
</organism>
<keyword evidence="2" id="KW-1185">Reference proteome</keyword>
<protein>
    <submittedName>
        <fullName evidence="1">Uncharacterized protein</fullName>
    </submittedName>
</protein>
<dbReference type="OrthoDB" id="10257085at2759"/>
<dbReference type="AlphaFoldDB" id="A0A9Q0FI96"/>
<dbReference type="GO" id="GO:0005975">
    <property type="term" value="P:carbohydrate metabolic process"/>
    <property type="evidence" value="ECO:0007669"/>
    <property type="project" value="InterPro"/>
</dbReference>
<dbReference type="EMBL" id="JAKUCV010005423">
    <property type="protein sequence ID" value="KAJ4831249.1"/>
    <property type="molecule type" value="Genomic_DNA"/>
</dbReference>
<reference evidence="1" key="2">
    <citation type="journal article" date="2023" name="Plants (Basel)">
        <title>Annotation of the Turnera subulata (Passifloraceae) Draft Genome Reveals the S-Locus Evolved after the Divergence of Turneroideae from Passifloroideae in a Stepwise Manner.</title>
        <authorList>
            <person name="Henning P.M."/>
            <person name="Roalson E.H."/>
            <person name="Mir W."/>
            <person name="McCubbin A.G."/>
            <person name="Shore J.S."/>
        </authorList>
    </citation>
    <scope>NUCLEOTIDE SEQUENCE</scope>
    <source>
        <strain evidence="1">F60SS</strain>
    </source>
</reference>